<dbReference type="Pfam" id="PF03358">
    <property type="entry name" value="FMN_red"/>
    <property type="match status" value="1"/>
</dbReference>
<dbReference type="SUPFAM" id="SSF52218">
    <property type="entry name" value="Flavoproteins"/>
    <property type="match status" value="1"/>
</dbReference>
<accession>A0A1M6BNC0</accession>
<dbReference type="Gene3D" id="3.40.50.360">
    <property type="match status" value="1"/>
</dbReference>
<dbReference type="GO" id="GO:0009055">
    <property type="term" value="F:electron transfer activity"/>
    <property type="evidence" value="ECO:0007669"/>
    <property type="project" value="InterPro"/>
</dbReference>
<proteinExistence type="predicted"/>
<gene>
    <name evidence="2" type="ORF">SAMN02745751_00415</name>
</gene>
<dbReference type="GO" id="GO:0010181">
    <property type="term" value="F:FMN binding"/>
    <property type="evidence" value="ECO:0007669"/>
    <property type="project" value="InterPro"/>
</dbReference>
<dbReference type="EMBL" id="FQZL01000005">
    <property type="protein sequence ID" value="SHI50144.1"/>
    <property type="molecule type" value="Genomic_DNA"/>
</dbReference>
<dbReference type="InterPro" id="IPR001226">
    <property type="entry name" value="Flavodoxin_CS"/>
</dbReference>
<dbReference type="Proteomes" id="UP000184052">
    <property type="component" value="Unassembled WGS sequence"/>
</dbReference>
<feature type="domain" description="Flavodoxin-like" evidence="1">
    <location>
        <begin position="3"/>
        <end position="162"/>
    </location>
</feature>
<sequence length="169" mass="18766">MKKCILYYSKSGNTEYVANYLAGKIDAALVKLVEVKGRNGVFGFVKSGFQALKKKASKLEGNPWEEVGEYDEIYFMTPIWAGNGTPAFNAFMDKMDLNGKRIYVVTLQADPGKKGSAEVHEYFKTRIENAGGHMVDSYALSSAPPNKYAGNEHLEKEVDDVILKKLVLV</sequence>
<name>A0A1M6BNC0_9FIRM</name>
<protein>
    <submittedName>
        <fullName evidence="2">Flavodoxin</fullName>
    </submittedName>
</protein>
<dbReference type="PROSITE" id="PS00201">
    <property type="entry name" value="FLAVODOXIN"/>
    <property type="match status" value="1"/>
</dbReference>
<dbReference type="PROSITE" id="PS50902">
    <property type="entry name" value="FLAVODOXIN_LIKE"/>
    <property type="match status" value="1"/>
</dbReference>
<dbReference type="OrthoDB" id="9806505at2"/>
<evidence type="ECO:0000313" key="3">
    <source>
        <dbReference type="Proteomes" id="UP000184052"/>
    </source>
</evidence>
<dbReference type="GO" id="GO:0016651">
    <property type="term" value="F:oxidoreductase activity, acting on NAD(P)H"/>
    <property type="evidence" value="ECO:0007669"/>
    <property type="project" value="UniProtKB-ARBA"/>
</dbReference>
<dbReference type="RefSeq" id="WP_073046391.1">
    <property type="nucleotide sequence ID" value="NZ_FQZL01000005.1"/>
</dbReference>
<dbReference type="InterPro" id="IPR005025">
    <property type="entry name" value="FMN_Rdtase-like_dom"/>
</dbReference>
<dbReference type="STRING" id="1121476.SAMN02745751_00415"/>
<evidence type="ECO:0000259" key="1">
    <source>
        <dbReference type="PROSITE" id="PS50902"/>
    </source>
</evidence>
<dbReference type="InterPro" id="IPR008254">
    <property type="entry name" value="Flavodoxin/NO_synth"/>
</dbReference>
<keyword evidence="3" id="KW-1185">Reference proteome</keyword>
<dbReference type="AlphaFoldDB" id="A0A1M6BNC0"/>
<evidence type="ECO:0000313" key="2">
    <source>
        <dbReference type="EMBL" id="SHI50144.1"/>
    </source>
</evidence>
<reference evidence="2 3" key="1">
    <citation type="submission" date="2016-11" db="EMBL/GenBank/DDBJ databases">
        <authorList>
            <person name="Jaros S."/>
            <person name="Januszkiewicz K."/>
            <person name="Wedrychowicz H."/>
        </authorList>
    </citation>
    <scope>NUCLEOTIDE SEQUENCE [LARGE SCALE GENOMIC DNA]</scope>
    <source>
        <strain evidence="2 3">DSM 17477</strain>
    </source>
</reference>
<organism evidence="2 3">
    <name type="scientific">Dethiosulfatibacter aminovorans DSM 17477</name>
    <dbReference type="NCBI Taxonomy" id="1121476"/>
    <lineage>
        <taxon>Bacteria</taxon>
        <taxon>Bacillati</taxon>
        <taxon>Bacillota</taxon>
        <taxon>Tissierellia</taxon>
        <taxon>Dethiosulfatibacter</taxon>
    </lineage>
</organism>
<dbReference type="InterPro" id="IPR029039">
    <property type="entry name" value="Flavoprotein-like_sf"/>
</dbReference>